<dbReference type="AlphaFoldDB" id="A0A420WBN5"/>
<gene>
    <name evidence="2" type="ORF">BCL74_2877</name>
</gene>
<sequence>MTSDNSQAGDNQTGNSQAKSGQDRQALGILAETVSVTLGMSNIVTREVRRAYESGRTVDLFTAKAAFNALPGWQRQQIGDAAEERAWHFQRVARASHRDWRELADREKTIIFPRLPNGIRPRESATARPTAAPAVPPASNQTTSFKSVGPQTPLKAAPKPPTSGMPPRRPA</sequence>
<name>A0A420WBN5_9PROT</name>
<evidence type="ECO:0000313" key="2">
    <source>
        <dbReference type="EMBL" id="RKQ68398.1"/>
    </source>
</evidence>
<feature type="compositionally biased region" description="Polar residues" evidence="1">
    <location>
        <begin position="1"/>
        <end position="20"/>
    </location>
</feature>
<reference evidence="2 3" key="1">
    <citation type="submission" date="2018-10" db="EMBL/GenBank/DDBJ databases">
        <title>Comparative analysis of microorganisms from saline springs in Andes Mountain Range, Colombia.</title>
        <authorList>
            <person name="Rubin E."/>
        </authorList>
    </citation>
    <scope>NUCLEOTIDE SEQUENCE [LARGE SCALE GENOMIC DNA]</scope>
    <source>
        <strain evidence="2 3">USBA 36</strain>
    </source>
</reference>
<feature type="compositionally biased region" description="Low complexity" evidence="1">
    <location>
        <begin position="126"/>
        <end position="139"/>
    </location>
</feature>
<accession>A0A420WBN5</accession>
<dbReference type="EMBL" id="RBIG01000003">
    <property type="protein sequence ID" value="RKQ68398.1"/>
    <property type="molecule type" value="Genomic_DNA"/>
</dbReference>
<feature type="compositionally biased region" description="Polar residues" evidence="1">
    <location>
        <begin position="140"/>
        <end position="150"/>
    </location>
</feature>
<organism evidence="2 3">
    <name type="scientific">Oceanibaculum indicum</name>
    <dbReference type="NCBI Taxonomy" id="526216"/>
    <lineage>
        <taxon>Bacteria</taxon>
        <taxon>Pseudomonadati</taxon>
        <taxon>Pseudomonadota</taxon>
        <taxon>Alphaproteobacteria</taxon>
        <taxon>Rhodospirillales</taxon>
        <taxon>Oceanibaculaceae</taxon>
        <taxon>Oceanibaculum</taxon>
    </lineage>
</organism>
<dbReference type="OrthoDB" id="7363818at2"/>
<feature type="region of interest" description="Disordered" evidence="1">
    <location>
        <begin position="116"/>
        <end position="171"/>
    </location>
</feature>
<dbReference type="Proteomes" id="UP000277424">
    <property type="component" value="Unassembled WGS sequence"/>
</dbReference>
<evidence type="ECO:0000313" key="3">
    <source>
        <dbReference type="Proteomes" id="UP000277424"/>
    </source>
</evidence>
<proteinExistence type="predicted"/>
<dbReference type="RefSeq" id="WP_121221026.1">
    <property type="nucleotide sequence ID" value="NZ_RBIG01000003.1"/>
</dbReference>
<evidence type="ECO:0000256" key="1">
    <source>
        <dbReference type="SAM" id="MobiDB-lite"/>
    </source>
</evidence>
<feature type="region of interest" description="Disordered" evidence="1">
    <location>
        <begin position="1"/>
        <end position="24"/>
    </location>
</feature>
<feature type="compositionally biased region" description="Pro residues" evidence="1">
    <location>
        <begin position="158"/>
        <end position="171"/>
    </location>
</feature>
<comment type="caution">
    <text evidence="2">The sequence shown here is derived from an EMBL/GenBank/DDBJ whole genome shotgun (WGS) entry which is preliminary data.</text>
</comment>
<protein>
    <submittedName>
        <fullName evidence="2">Uncharacterized protein</fullName>
    </submittedName>
</protein>